<proteinExistence type="predicted"/>
<reference evidence="1 2" key="1">
    <citation type="submission" date="2017-09" db="EMBL/GenBank/DDBJ databases">
        <authorList>
            <person name="Kim K.H."/>
            <person name="Chun B.H."/>
            <person name="Han G.S."/>
            <person name="Hyun S.G."/>
            <person name="Jeon C.O."/>
        </authorList>
    </citation>
    <scope>NUCLEOTIDE SEQUENCE [LARGE SCALE GENOMIC DNA]</scope>
    <source>
        <strain evidence="1 2">SH</strain>
    </source>
</reference>
<dbReference type="Proteomes" id="UP000256572">
    <property type="component" value="Chromosome"/>
</dbReference>
<accession>A0AAN1PGJ7</accession>
<dbReference type="AlphaFoldDB" id="A0AAN1PGJ7"/>
<evidence type="ECO:0000313" key="2">
    <source>
        <dbReference type="Proteomes" id="UP000256572"/>
    </source>
</evidence>
<name>A0AAN1PGJ7_9PROT</name>
<reference evidence="1 2" key="2">
    <citation type="submission" date="2018-08" db="EMBL/GenBank/DDBJ databases">
        <title>Acetobacter oryzifermentans sp. nov., isolated from Korea traditional vinegar and reclassification of Acetobacter pasteurianus subsp. ascendens (Henneberg 1898) as Acetobacter ascendens comb. nov.</title>
        <authorList>
            <person name="Cho G.Y."/>
            <person name="Lee S.H."/>
        </authorList>
    </citation>
    <scope>NUCLEOTIDE SEQUENCE [LARGE SCALE GENOMIC DNA]</scope>
    <source>
        <strain evidence="1 2">SH</strain>
    </source>
</reference>
<gene>
    <name evidence="1" type="ORF">CJF59_03385</name>
</gene>
<evidence type="ECO:0000313" key="1">
    <source>
        <dbReference type="EMBL" id="AXM99703.1"/>
    </source>
</evidence>
<organism evidence="1 2">
    <name type="scientific">Acetobacter pomorum</name>
    <dbReference type="NCBI Taxonomy" id="65959"/>
    <lineage>
        <taxon>Bacteria</taxon>
        <taxon>Pseudomonadati</taxon>
        <taxon>Pseudomonadota</taxon>
        <taxon>Alphaproteobacteria</taxon>
        <taxon>Acetobacterales</taxon>
        <taxon>Acetobacteraceae</taxon>
        <taxon>Acetobacter</taxon>
    </lineage>
</organism>
<protein>
    <recommendedName>
        <fullName evidence="3">HEPN domain-containing protein</fullName>
    </recommendedName>
</protein>
<dbReference type="Gene3D" id="1.20.120.330">
    <property type="entry name" value="Nucleotidyltransferases domain 2"/>
    <property type="match status" value="1"/>
</dbReference>
<sequence length="291" mass="32921">MKKIDKEFVRNCDDELVAKGLKLHQRPFHVAIEWMKAQNLSCNVFDEVIWKPLMDIYRDLYPSGNFSMPVMFEGGVALRDQMYPVEIPLGFGKFIINPIDFIKISRTELKLIFQHYSEQGWRALYGVADLWDFAYGTDDLSHVGGDARQLFTNARSSLAATTRILSGNVDTDAAVQTICLTAELALKGALAVRGWTEPQYKKLSHHLHKLANALIGEVSTMHDDRLRDAVAKFPDYVGTRYSSHGMTRSELMVMAMRAQFVAGEALRRVSSRDLALQIEADPQNPTRPALW</sequence>
<evidence type="ECO:0008006" key="3">
    <source>
        <dbReference type="Google" id="ProtNLM"/>
    </source>
</evidence>
<dbReference type="RefSeq" id="WP_089179457.1">
    <property type="nucleotide sequence ID" value="NZ_CP023189.1"/>
</dbReference>
<dbReference type="EMBL" id="CP023189">
    <property type="protein sequence ID" value="AXM99703.1"/>
    <property type="molecule type" value="Genomic_DNA"/>
</dbReference>